<dbReference type="FunFam" id="3.10.450.40:FF:000012">
    <property type="entry name" value="Amine oxidase"/>
    <property type="match status" value="1"/>
</dbReference>
<dbReference type="GO" id="GO:0005507">
    <property type="term" value="F:copper ion binding"/>
    <property type="evidence" value="ECO:0007669"/>
    <property type="project" value="InterPro"/>
</dbReference>
<comment type="cofactor">
    <cofactor evidence="11">
        <name>Cu cation</name>
        <dbReference type="ChEBI" id="CHEBI:23378"/>
    </cofactor>
    <text evidence="11">Contains 1 topaquinone per subunit.</text>
</comment>
<dbReference type="Pfam" id="PF02727">
    <property type="entry name" value="Cu_amine_oxidN2"/>
    <property type="match status" value="1"/>
</dbReference>
<dbReference type="GO" id="GO:0009867">
    <property type="term" value="P:jasmonic acid mediated signaling pathway"/>
    <property type="evidence" value="ECO:0007669"/>
    <property type="project" value="EnsemblPlants"/>
</dbReference>
<dbReference type="InterPro" id="IPR049948">
    <property type="entry name" value="Cu_Am_ox_TPQ-bd"/>
</dbReference>
<dbReference type="SUPFAM" id="SSF54416">
    <property type="entry name" value="Amine oxidase N-terminal region"/>
    <property type="match status" value="2"/>
</dbReference>
<feature type="modified residue" description="2',4',5'-topaquinone" evidence="10">
    <location>
        <position position="402"/>
    </location>
</feature>
<evidence type="ECO:0000256" key="1">
    <source>
        <dbReference type="ARBA" id="ARBA00001935"/>
    </source>
</evidence>
<dbReference type="PANTHER" id="PTHR10638">
    <property type="entry name" value="COPPER AMINE OXIDASE"/>
    <property type="match status" value="1"/>
</dbReference>
<comment type="similarity">
    <text evidence="2 11">Belongs to the copper/topaquinone oxidase family.</text>
</comment>
<name>A0A9I9D8S9_CUCME</name>
<dbReference type="SUPFAM" id="SSF49998">
    <property type="entry name" value="Amine oxidase catalytic domain"/>
    <property type="match status" value="1"/>
</dbReference>
<dbReference type="EnsemblPlants" id="MELO3C014479.2.1">
    <property type="protein sequence ID" value="MELO3C014479.2.1"/>
    <property type="gene ID" value="MELO3C014479.2"/>
</dbReference>
<feature type="active site" description="Proton acceptor" evidence="9">
    <location>
        <position position="314"/>
    </location>
</feature>
<keyword evidence="5 9" id="KW-0801">TPQ</keyword>
<dbReference type="GO" id="GO:0043067">
    <property type="term" value="P:regulation of programmed cell death"/>
    <property type="evidence" value="ECO:0007669"/>
    <property type="project" value="EnsemblPlants"/>
</dbReference>
<feature type="domain" description="Copper amine oxidase N3-terminal" evidence="15">
    <location>
        <begin position="122"/>
        <end position="215"/>
    </location>
</feature>
<feature type="active site" description="Schiff-base intermediate with substrate; via topaquinone" evidence="9">
    <location>
        <position position="402"/>
    </location>
</feature>
<accession>A0A9I9D8S9</accession>
<dbReference type="Gramene" id="MELO3C014479.2.1">
    <property type="protein sequence ID" value="MELO3C014479.2.1"/>
    <property type="gene ID" value="MELO3C014479.2"/>
</dbReference>
<organism evidence="16">
    <name type="scientific">Cucumis melo</name>
    <name type="common">Muskmelon</name>
    <dbReference type="NCBI Taxonomy" id="3656"/>
    <lineage>
        <taxon>Eukaryota</taxon>
        <taxon>Viridiplantae</taxon>
        <taxon>Streptophyta</taxon>
        <taxon>Embryophyta</taxon>
        <taxon>Tracheophyta</taxon>
        <taxon>Spermatophyta</taxon>
        <taxon>Magnoliopsida</taxon>
        <taxon>eudicotyledons</taxon>
        <taxon>Gunneridae</taxon>
        <taxon>Pentapetalae</taxon>
        <taxon>rosids</taxon>
        <taxon>fabids</taxon>
        <taxon>Cucurbitales</taxon>
        <taxon>Cucurbitaceae</taxon>
        <taxon>Benincaseae</taxon>
        <taxon>Cucumis</taxon>
    </lineage>
</organism>
<feature type="chain" id="PRO_5039914729" description="Amine oxidase" evidence="12">
    <location>
        <begin position="20"/>
        <end position="680"/>
    </location>
</feature>
<evidence type="ECO:0000259" key="14">
    <source>
        <dbReference type="Pfam" id="PF02727"/>
    </source>
</evidence>
<reference evidence="16" key="1">
    <citation type="submission" date="2023-03" db="UniProtKB">
        <authorList>
            <consortium name="EnsemblPlants"/>
        </authorList>
    </citation>
    <scope>IDENTIFICATION</scope>
</reference>
<comment type="PTM">
    <text evidence="10 11">Topaquinone (TPQ) is generated by copper-dependent autoxidation of a specific tyrosyl residue.</text>
</comment>
<feature type="domain" description="Copper amine oxidase catalytic" evidence="13">
    <location>
        <begin position="446"/>
        <end position="678"/>
    </location>
</feature>
<protein>
    <recommendedName>
        <fullName evidence="11">Amine oxidase</fullName>
        <ecNumber evidence="11">1.4.3.-</ecNumber>
    </recommendedName>
</protein>
<evidence type="ECO:0000256" key="2">
    <source>
        <dbReference type="ARBA" id="ARBA00007983"/>
    </source>
</evidence>
<dbReference type="Pfam" id="PF01179">
    <property type="entry name" value="Cu_amine_oxid"/>
    <property type="match status" value="2"/>
</dbReference>
<dbReference type="Pfam" id="PF02728">
    <property type="entry name" value="Cu_amine_oxidN3"/>
    <property type="match status" value="1"/>
</dbReference>
<dbReference type="GO" id="GO:0090059">
    <property type="term" value="P:protoxylem development"/>
    <property type="evidence" value="ECO:0007669"/>
    <property type="project" value="EnsemblPlants"/>
</dbReference>
<dbReference type="InterPro" id="IPR000269">
    <property type="entry name" value="Cu_amine_oxidase"/>
</dbReference>
<proteinExistence type="inferred from homology"/>
<dbReference type="GO" id="GO:0048038">
    <property type="term" value="F:quinone binding"/>
    <property type="evidence" value="ECO:0007669"/>
    <property type="project" value="InterPro"/>
</dbReference>
<comment type="subunit">
    <text evidence="3">Homodimer.</text>
</comment>
<evidence type="ECO:0000259" key="13">
    <source>
        <dbReference type="Pfam" id="PF01179"/>
    </source>
</evidence>
<evidence type="ECO:0000313" key="16">
    <source>
        <dbReference type="EnsemblPlants" id="MELO3C014479.2.1"/>
    </source>
</evidence>
<evidence type="ECO:0000259" key="15">
    <source>
        <dbReference type="Pfam" id="PF02728"/>
    </source>
</evidence>
<dbReference type="InterPro" id="IPR015802">
    <property type="entry name" value="Cu_amine_oxidase_N3"/>
</dbReference>
<feature type="domain" description="Copper amine oxidase catalytic" evidence="13">
    <location>
        <begin position="243"/>
        <end position="420"/>
    </location>
</feature>
<dbReference type="Gene3D" id="3.10.450.40">
    <property type="match status" value="2"/>
</dbReference>
<keyword evidence="4 11" id="KW-0479">Metal-binding</keyword>
<dbReference type="EC" id="1.4.3.-" evidence="11"/>
<evidence type="ECO:0000256" key="4">
    <source>
        <dbReference type="ARBA" id="ARBA00022723"/>
    </source>
</evidence>
<evidence type="ECO:0000256" key="11">
    <source>
        <dbReference type="RuleBase" id="RU000672"/>
    </source>
</evidence>
<dbReference type="InterPro" id="IPR016182">
    <property type="entry name" value="Cu_amine_oxidase_N-reg"/>
</dbReference>
<feature type="domain" description="Copper amine oxidase N2-terminal" evidence="14">
    <location>
        <begin position="25"/>
        <end position="115"/>
    </location>
</feature>
<keyword evidence="8" id="KW-1015">Disulfide bond</keyword>
<sequence>MNPILFLLVLLHLIHFCIAAPPFFHPLDPLNPTELDEIRLAIKKSHLGKLPNLTFHFVDLEEPEKKDVLSWLSSGEQNNPLHRPPRHAKVVVRAADSTHEIVVDFDTHSVKSDNIYNGHGYPPLTFVELFQASKLPLNFPKFKASIHKRGLNLSHVSCIPFTVGWYGEKTTKRLLKVACFYREGTSNVFSRPIEGIITLIDVDSMKIINYSDRFIAPLPKSEGTDYQSRKTDPKSSNCKAAKRRFTLEGHQVNWENWVFHVGFNARAGVIISTASIFDEEKKKFRRVLYRGHISETFVPYMDPTNEWYFRTFMDIGEFGFGRAADTLQPMVDCPETAEYVDGYMADANGRAQKVSRAICIFERQSGGVLWRHTEINIPGKVIRGGEAEKSLVVRMVATVGNYDYVLDWEFKRSGSIQIGFEMCKARGKVEERSDCLYKLKVCCIGQVALTGLLEVKATPYKNTMDITQQTYGTLIADNTVAVNHDHYLTYYLDLDVDGTANTFVKSNFVKATAEDINATSPRKSYWKIVRRTIQTESEAKLLLGSDHPGELLFVNPNKKTKIGNPIGYRLITGQPVNSLLADDDYPQIRAAYTKYPLWVTPYNKSERWPAGFYADRSHGDDGLAVWTKRNRRIDNRDIVLWYTVGFHHSPCQEEFPAMAALHGGFELRPTNYFDRNPLLK</sequence>
<dbReference type="GO" id="GO:0008131">
    <property type="term" value="F:primary methylamine oxidase activity"/>
    <property type="evidence" value="ECO:0007669"/>
    <property type="project" value="EnsemblPlants"/>
</dbReference>
<evidence type="ECO:0000256" key="3">
    <source>
        <dbReference type="ARBA" id="ARBA00011738"/>
    </source>
</evidence>
<comment type="cofactor">
    <cofactor evidence="1">
        <name>Cu cation</name>
        <dbReference type="ChEBI" id="CHEBI:23378"/>
    </cofactor>
</comment>
<keyword evidence="12" id="KW-0732">Signal</keyword>
<keyword evidence="6 11" id="KW-0560">Oxidoreductase</keyword>
<evidence type="ECO:0000256" key="10">
    <source>
        <dbReference type="PIRSR" id="PIRSR600269-51"/>
    </source>
</evidence>
<keyword evidence="7 11" id="KW-0186">Copper</keyword>
<evidence type="ECO:0000256" key="9">
    <source>
        <dbReference type="PIRSR" id="PIRSR600269-50"/>
    </source>
</evidence>
<dbReference type="PANTHER" id="PTHR10638:SF40">
    <property type="entry name" value="PRIMARY AMINE OXIDASE 1"/>
    <property type="match status" value="1"/>
</dbReference>
<dbReference type="GO" id="GO:0009308">
    <property type="term" value="P:amine metabolic process"/>
    <property type="evidence" value="ECO:0007669"/>
    <property type="project" value="UniProtKB-UniRule"/>
</dbReference>
<dbReference type="AlphaFoldDB" id="A0A9I9D8S9"/>
<dbReference type="FunFam" id="3.10.450.40:FF:000005">
    <property type="entry name" value="Amine oxidase"/>
    <property type="match status" value="1"/>
</dbReference>
<dbReference type="PROSITE" id="PS01164">
    <property type="entry name" value="COPPER_AMINE_OXID_1"/>
    <property type="match status" value="1"/>
</dbReference>
<evidence type="ECO:0000256" key="6">
    <source>
        <dbReference type="ARBA" id="ARBA00023002"/>
    </source>
</evidence>
<evidence type="ECO:0000256" key="7">
    <source>
        <dbReference type="ARBA" id="ARBA00023008"/>
    </source>
</evidence>
<dbReference type="InterPro" id="IPR015800">
    <property type="entry name" value="Cu_amine_oxidase_N2"/>
</dbReference>
<feature type="signal peptide" evidence="12">
    <location>
        <begin position="1"/>
        <end position="19"/>
    </location>
</feature>
<evidence type="ECO:0000256" key="8">
    <source>
        <dbReference type="ARBA" id="ARBA00023157"/>
    </source>
</evidence>
<dbReference type="Gene3D" id="2.70.98.20">
    <property type="entry name" value="Copper amine oxidase, catalytic domain"/>
    <property type="match status" value="2"/>
</dbReference>
<evidence type="ECO:0000256" key="5">
    <source>
        <dbReference type="ARBA" id="ARBA00022772"/>
    </source>
</evidence>
<evidence type="ECO:0000256" key="12">
    <source>
        <dbReference type="SAM" id="SignalP"/>
    </source>
</evidence>
<dbReference type="InterPro" id="IPR015798">
    <property type="entry name" value="Cu_amine_oxidase_C"/>
</dbReference>
<dbReference type="InterPro" id="IPR036460">
    <property type="entry name" value="Cu_amine_oxidase_C_sf"/>
</dbReference>